<organism evidence="1 2">
    <name type="scientific">Stachybotrys chlorohalonatus (strain IBT 40285)</name>
    <dbReference type="NCBI Taxonomy" id="1283841"/>
    <lineage>
        <taxon>Eukaryota</taxon>
        <taxon>Fungi</taxon>
        <taxon>Dikarya</taxon>
        <taxon>Ascomycota</taxon>
        <taxon>Pezizomycotina</taxon>
        <taxon>Sordariomycetes</taxon>
        <taxon>Hypocreomycetidae</taxon>
        <taxon>Hypocreales</taxon>
        <taxon>Stachybotryaceae</taxon>
        <taxon>Stachybotrys</taxon>
    </lineage>
</organism>
<keyword evidence="2" id="KW-1185">Reference proteome</keyword>
<gene>
    <name evidence="1" type="ORF">S40285_09658</name>
</gene>
<evidence type="ECO:0000313" key="1">
    <source>
        <dbReference type="EMBL" id="KFA66251.1"/>
    </source>
</evidence>
<reference evidence="1 2" key="1">
    <citation type="journal article" date="2014" name="BMC Genomics">
        <title>Comparative genome sequencing reveals chemotype-specific gene clusters in the toxigenic black mold Stachybotrys.</title>
        <authorList>
            <person name="Semeiks J."/>
            <person name="Borek D."/>
            <person name="Otwinowski Z."/>
            <person name="Grishin N.V."/>
        </authorList>
    </citation>
    <scope>NUCLEOTIDE SEQUENCE [LARGE SCALE GENOMIC DNA]</scope>
    <source>
        <strain evidence="1 2">IBT 40285</strain>
    </source>
</reference>
<dbReference type="InParanoid" id="A0A084QQL6"/>
<evidence type="ECO:0000313" key="2">
    <source>
        <dbReference type="Proteomes" id="UP000028524"/>
    </source>
</evidence>
<proteinExistence type="predicted"/>
<dbReference type="OrthoDB" id="3832365at2759"/>
<dbReference type="Proteomes" id="UP000028524">
    <property type="component" value="Unassembled WGS sequence"/>
</dbReference>
<dbReference type="STRING" id="1283841.A0A084QQL6"/>
<sequence length="113" mass="12793">MPALKVLKILVSPSGQSRKVCSHPDQHHVLTFQLVGYVDIETLKIGVSFEAFGAHILNLYGNLKDGVVGRIDLFLASGEIHLYLETENEVWLQFNVEVKFDGNFRDEIQLLRL</sequence>
<name>A0A084QQL6_STAC4</name>
<dbReference type="HOGENOM" id="CLU_2135168_0_0_1"/>
<protein>
    <submittedName>
        <fullName evidence="1">Uncharacterized protein</fullName>
    </submittedName>
</protein>
<accession>A0A084QQL6</accession>
<dbReference type="OMA" id="ETENEVW"/>
<dbReference type="EMBL" id="KL660465">
    <property type="protein sequence ID" value="KFA66251.1"/>
    <property type="molecule type" value="Genomic_DNA"/>
</dbReference>
<dbReference type="AlphaFoldDB" id="A0A084QQL6"/>